<name>A0A542XLJ5_SALAC</name>
<feature type="compositionally biased region" description="Basic and acidic residues" evidence="1">
    <location>
        <begin position="64"/>
        <end position="76"/>
    </location>
</feature>
<evidence type="ECO:0000313" key="3">
    <source>
        <dbReference type="EMBL" id="TQL36725.1"/>
    </source>
</evidence>
<dbReference type="SUPFAM" id="SSF51126">
    <property type="entry name" value="Pectin lyase-like"/>
    <property type="match status" value="2"/>
</dbReference>
<organism evidence="3 4">
    <name type="scientific">Salinispora arenicola</name>
    <dbReference type="NCBI Taxonomy" id="168697"/>
    <lineage>
        <taxon>Bacteria</taxon>
        <taxon>Bacillati</taxon>
        <taxon>Actinomycetota</taxon>
        <taxon>Actinomycetes</taxon>
        <taxon>Micromonosporales</taxon>
        <taxon>Micromonosporaceae</taxon>
        <taxon>Salinispora</taxon>
    </lineage>
</organism>
<dbReference type="AlphaFoldDB" id="A0A542XLJ5"/>
<dbReference type="EMBL" id="VFOL01000001">
    <property type="protein sequence ID" value="TQL36725.1"/>
    <property type="molecule type" value="Genomic_DNA"/>
</dbReference>
<evidence type="ECO:0000256" key="1">
    <source>
        <dbReference type="SAM" id="MobiDB-lite"/>
    </source>
</evidence>
<accession>A0A542XLJ5</accession>
<feature type="transmembrane region" description="Helical" evidence="2">
    <location>
        <begin position="23"/>
        <end position="43"/>
    </location>
</feature>
<evidence type="ECO:0000313" key="4">
    <source>
        <dbReference type="Proteomes" id="UP000315983"/>
    </source>
</evidence>
<gene>
    <name evidence="3" type="ORF">FB564_1849</name>
</gene>
<protein>
    <recommendedName>
        <fullName evidence="5">Polymorphic outer membrane protein</fullName>
    </recommendedName>
</protein>
<proteinExistence type="predicted"/>
<evidence type="ECO:0008006" key="5">
    <source>
        <dbReference type="Google" id="ProtNLM"/>
    </source>
</evidence>
<keyword evidence="2" id="KW-1133">Transmembrane helix</keyword>
<keyword evidence="2" id="KW-0812">Transmembrane</keyword>
<feature type="region of interest" description="Disordered" evidence="1">
    <location>
        <begin position="1"/>
        <end position="20"/>
    </location>
</feature>
<dbReference type="InterPro" id="IPR011050">
    <property type="entry name" value="Pectin_lyase_fold/virulence"/>
</dbReference>
<reference evidence="3 4" key="1">
    <citation type="submission" date="2019-06" db="EMBL/GenBank/DDBJ databases">
        <title>Sequencing the genomes of 1000 actinobacteria strains.</title>
        <authorList>
            <person name="Klenk H.-P."/>
        </authorList>
    </citation>
    <scope>NUCLEOTIDE SEQUENCE [LARGE SCALE GENOMIC DNA]</scope>
    <source>
        <strain evidence="3 4">DSM 44819</strain>
    </source>
</reference>
<dbReference type="PANTHER" id="PTHR11319:SF35">
    <property type="entry name" value="OUTER MEMBRANE PROTEIN PMPC-RELATED"/>
    <property type="match status" value="1"/>
</dbReference>
<dbReference type="PANTHER" id="PTHR11319">
    <property type="entry name" value="G PROTEIN-COUPLED RECEPTOR-RELATED"/>
    <property type="match status" value="1"/>
</dbReference>
<comment type="caution">
    <text evidence="3">The sequence shown here is derived from an EMBL/GenBank/DDBJ whole genome shotgun (WGS) entry which is preliminary data.</text>
</comment>
<keyword evidence="2" id="KW-0472">Membrane</keyword>
<feature type="region of interest" description="Disordered" evidence="1">
    <location>
        <begin position="42"/>
        <end position="78"/>
    </location>
</feature>
<sequence>MQRSRGTRETPPSPSGRNWPRRWWLAAGLAGVTSIGLVSGSLAPAVAGPDRQPGPGGTAAGQDRAVDGNDRRERTSGRRVGAILPRLMPVPDLIPPQQEDRADEERRLVPCDTGELINAINLANEAGQGTLLLDPDCTYTITEGQDGSGLPPITGRITILGRDATIVRAANSESFRIFTVENGGVLNLDDTRVAGGQTDTDGGGILVEAGGIAALRDCTVDTNRAEDFGGGIANYGVITVAQSTFDGNEADRRGGGVANFGSATVARSTTFENNSGANGGGGLYNRNLLTVDNSRITNNFAGAGVGFGFGGGIFSFRDGITVVSNSVIDNNVSTDAGGGVGSNNDISTTIVNTRITGNRAGNGGGMYAETQLTMRNVTVAENIALVGGGLDIIDDEANATITDTVIEENRAMLGAGGGLRNLSATITVRDTHIEGNHTAFDGGGIANGNFGTVTLIGTRVVENTAPENADDGGIMNFSGTVTVGSGTEIFNNRPRNCFDVPGCFN</sequence>
<evidence type="ECO:0000256" key="2">
    <source>
        <dbReference type="SAM" id="Phobius"/>
    </source>
</evidence>
<dbReference type="Proteomes" id="UP000315983">
    <property type="component" value="Unassembled WGS sequence"/>
</dbReference>